<dbReference type="Gene3D" id="3.40.140.10">
    <property type="entry name" value="Cytidine Deaminase, domain 2"/>
    <property type="match status" value="1"/>
</dbReference>
<name>A0ABZ3EPZ5_9FIRM</name>
<gene>
    <name evidence="9" type="primary">radC</name>
    <name evidence="9" type="ORF">V6984_11970</name>
</gene>
<protein>
    <submittedName>
        <fullName evidence="9">DNA repair protein RadC</fullName>
    </submittedName>
</protein>
<dbReference type="InterPro" id="IPR037518">
    <property type="entry name" value="MPN"/>
</dbReference>
<dbReference type="NCBIfam" id="NF000642">
    <property type="entry name" value="PRK00024.1"/>
    <property type="match status" value="1"/>
</dbReference>
<dbReference type="RefSeq" id="WP_342755867.1">
    <property type="nucleotide sequence ID" value="NZ_CP146256.1"/>
</dbReference>
<dbReference type="InterPro" id="IPR001405">
    <property type="entry name" value="UPF0758"/>
</dbReference>
<evidence type="ECO:0000256" key="5">
    <source>
        <dbReference type="ARBA" id="ARBA00022833"/>
    </source>
</evidence>
<dbReference type="Proteomes" id="UP001451571">
    <property type="component" value="Chromosome"/>
</dbReference>
<dbReference type="Pfam" id="PF04002">
    <property type="entry name" value="RadC"/>
    <property type="match status" value="1"/>
</dbReference>
<dbReference type="PANTHER" id="PTHR30471:SF3">
    <property type="entry name" value="UPF0758 PROTEIN YEES-RELATED"/>
    <property type="match status" value="1"/>
</dbReference>
<evidence type="ECO:0000313" key="10">
    <source>
        <dbReference type="Proteomes" id="UP001451571"/>
    </source>
</evidence>
<dbReference type="PROSITE" id="PS50249">
    <property type="entry name" value="MPN"/>
    <property type="match status" value="1"/>
</dbReference>
<evidence type="ECO:0000256" key="1">
    <source>
        <dbReference type="ARBA" id="ARBA00010243"/>
    </source>
</evidence>
<dbReference type="PROSITE" id="PS01302">
    <property type="entry name" value="UPF0758"/>
    <property type="match status" value="1"/>
</dbReference>
<sequence>MGKKCVMNSNRLLQTTVTNVEMPYEKFMRLGACVLTEAELLAIIIRTGTADNSPVELGKQVLALPSVKENGLCGLHHVTVKELMSIKGIGEVKAVKIKCLAELSMRMAMSRAGDKLQFLNPSSVAEYYMEKLRHEKKEKVILLLLDNRSCLLEECLLSIGTVNTSLLSPREVFLAALKAEAVHIMLLHNHPSGDPAPSRQDVLITDKVKKIGSMIDIVLLDHIIIGDNKYMSFKEAGLL</sequence>
<keyword evidence="5" id="KW-0862">Zinc</keyword>
<dbReference type="InterPro" id="IPR046778">
    <property type="entry name" value="UPF0758_N"/>
</dbReference>
<feature type="domain" description="MPN" evidence="8">
    <location>
        <begin position="117"/>
        <end position="239"/>
    </location>
</feature>
<evidence type="ECO:0000256" key="7">
    <source>
        <dbReference type="RuleBase" id="RU003797"/>
    </source>
</evidence>
<proteinExistence type="inferred from homology"/>
<keyword evidence="3" id="KW-0479">Metal-binding</keyword>
<dbReference type="NCBIfam" id="TIGR00608">
    <property type="entry name" value="radc"/>
    <property type="match status" value="1"/>
</dbReference>
<comment type="similarity">
    <text evidence="1 7">Belongs to the UPF0758 family.</text>
</comment>
<dbReference type="EMBL" id="CP146256">
    <property type="protein sequence ID" value="XAH72249.1"/>
    <property type="molecule type" value="Genomic_DNA"/>
</dbReference>
<dbReference type="PANTHER" id="PTHR30471">
    <property type="entry name" value="DNA REPAIR PROTEIN RADC"/>
    <property type="match status" value="1"/>
</dbReference>
<keyword evidence="6" id="KW-0482">Metalloprotease</keyword>
<evidence type="ECO:0000256" key="2">
    <source>
        <dbReference type="ARBA" id="ARBA00022670"/>
    </source>
</evidence>
<dbReference type="InterPro" id="IPR025657">
    <property type="entry name" value="RadC_JAB"/>
</dbReference>
<reference evidence="9 10" key="1">
    <citation type="submission" date="2024-02" db="EMBL/GenBank/DDBJ databases">
        <title>Bacterial strain from lacustrine sediment.</title>
        <authorList>
            <person name="Petit C."/>
            <person name="Fadhlaoui K."/>
        </authorList>
    </citation>
    <scope>NUCLEOTIDE SEQUENCE [LARGE SCALE GENOMIC DNA]</scope>
    <source>
        <strain evidence="9 10">IPX-CK</strain>
    </source>
</reference>
<keyword evidence="2" id="KW-0645">Protease</keyword>
<evidence type="ECO:0000256" key="4">
    <source>
        <dbReference type="ARBA" id="ARBA00022801"/>
    </source>
</evidence>
<keyword evidence="4" id="KW-0378">Hydrolase</keyword>
<evidence type="ECO:0000259" key="8">
    <source>
        <dbReference type="PROSITE" id="PS50249"/>
    </source>
</evidence>
<evidence type="ECO:0000256" key="6">
    <source>
        <dbReference type="ARBA" id="ARBA00023049"/>
    </source>
</evidence>
<keyword evidence="10" id="KW-1185">Reference proteome</keyword>
<dbReference type="Pfam" id="PF20582">
    <property type="entry name" value="UPF0758_N"/>
    <property type="match status" value="1"/>
</dbReference>
<organism evidence="9 10">
    <name type="scientific">Kineothrix sedimenti</name>
    <dbReference type="NCBI Taxonomy" id="3123317"/>
    <lineage>
        <taxon>Bacteria</taxon>
        <taxon>Bacillati</taxon>
        <taxon>Bacillota</taxon>
        <taxon>Clostridia</taxon>
        <taxon>Lachnospirales</taxon>
        <taxon>Lachnospiraceae</taxon>
        <taxon>Kineothrix</taxon>
    </lineage>
</organism>
<accession>A0ABZ3EPZ5</accession>
<evidence type="ECO:0000256" key="3">
    <source>
        <dbReference type="ARBA" id="ARBA00022723"/>
    </source>
</evidence>
<dbReference type="InterPro" id="IPR020891">
    <property type="entry name" value="UPF0758_CS"/>
</dbReference>
<evidence type="ECO:0000313" key="9">
    <source>
        <dbReference type="EMBL" id="XAH72249.1"/>
    </source>
</evidence>
<dbReference type="CDD" id="cd08071">
    <property type="entry name" value="MPN_DUF2466"/>
    <property type="match status" value="1"/>
</dbReference>